<dbReference type="InterPro" id="IPR037128">
    <property type="entry name" value="Quinolinate_PRibosylTase_N_sf"/>
</dbReference>
<evidence type="ECO:0000256" key="1">
    <source>
        <dbReference type="ARBA" id="ARBA00003237"/>
    </source>
</evidence>
<dbReference type="GO" id="GO:0005737">
    <property type="term" value="C:cytoplasm"/>
    <property type="evidence" value="ECO:0007669"/>
    <property type="project" value="TreeGrafter"/>
</dbReference>
<organism evidence="14">
    <name type="scientific">marine metagenome</name>
    <dbReference type="NCBI Taxonomy" id="408172"/>
    <lineage>
        <taxon>unclassified sequences</taxon>
        <taxon>metagenomes</taxon>
        <taxon>ecological metagenomes</taxon>
    </lineage>
</organism>
<feature type="domain" description="Quinolinate phosphoribosyl transferase C-terminal" evidence="12">
    <location>
        <begin position="113"/>
        <end position="229"/>
    </location>
</feature>
<evidence type="ECO:0000313" key="14">
    <source>
        <dbReference type="EMBL" id="SVA29035.1"/>
    </source>
</evidence>
<dbReference type="Pfam" id="PF02749">
    <property type="entry name" value="QRPTase_N"/>
    <property type="match status" value="1"/>
</dbReference>
<sequence length="229" mass="24186">MLEALKPDDYLPLVKAALAEDIGSGDATTLALVPGDSFAMAVMVARDPLVMAGVDLALAAFQEVDERVEFGIEIFDGQLGGLGQALLRVQGPTRALLTAERTALNFVQRLAGVATLTARFVEQVAGTGAQILDTRKTTPGWRALEKYAVACGGGTNHRVGLYDRVMIKDNHLAALDGDIAKAVALAREASPELKIEVEADTVEQARAAAEAGADIVLLDNMSCEQIREA</sequence>
<dbReference type="InterPro" id="IPR004393">
    <property type="entry name" value="NadC"/>
</dbReference>
<feature type="domain" description="Quinolinate phosphoribosyl transferase N-terminal" evidence="13">
    <location>
        <begin position="26"/>
        <end position="110"/>
    </location>
</feature>
<evidence type="ECO:0000256" key="10">
    <source>
        <dbReference type="ARBA" id="ARBA00047445"/>
    </source>
</evidence>
<evidence type="ECO:0000259" key="13">
    <source>
        <dbReference type="Pfam" id="PF02749"/>
    </source>
</evidence>
<dbReference type="CDD" id="cd01572">
    <property type="entry name" value="QPRTase"/>
    <property type="match status" value="1"/>
</dbReference>
<evidence type="ECO:0000256" key="8">
    <source>
        <dbReference type="ARBA" id="ARBA00022679"/>
    </source>
</evidence>
<dbReference type="GO" id="GO:0004514">
    <property type="term" value="F:nicotinate-nucleotide diphosphorylase (carboxylating) activity"/>
    <property type="evidence" value="ECO:0007669"/>
    <property type="project" value="UniProtKB-EC"/>
</dbReference>
<evidence type="ECO:0000256" key="9">
    <source>
        <dbReference type="ARBA" id="ARBA00033102"/>
    </source>
</evidence>
<dbReference type="SUPFAM" id="SSF54675">
    <property type="entry name" value="Nicotinate/Quinolinate PRTase N-terminal domain-like"/>
    <property type="match status" value="1"/>
</dbReference>
<evidence type="ECO:0000256" key="2">
    <source>
        <dbReference type="ARBA" id="ARBA00004893"/>
    </source>
</evidence>
<dbReference type="NCBIfam" id="TIGR00078">
    <property type="entry name" value="nadC"/>
    <property type="match status" value="1"/>
</dbReference>
<dbReference type="InterPro" id="IPR027277">
    <property type="entry name" value="NadC/ModD"/>
</dbReference>
<dbReference type="GO" id="GO:0034213">
    <property type="term" value="P:quinolinate catabolic process"/>
    <property type="evidence" value="ECO:0007669"/>
    <property type="project" value="TreeGrafter"/>
</dbReference>
<evidence type="ECO:0000256" key="6">
    <source>
        <dbReference type="ARBA" id="ARBA00022642"/>
    </source>
</evidence>
<comment type="catalytic activity">
    <reaction evidence="10">
        <text>nicotinate beta-D-ribonucleotide + CO2 + diphosphate = quinolinate + 5-phospho-alpha-D-ribose 1-diphosphate + 2 H(+)</text>
        <dbReference type="Rhea" id="RHEA:12733"/>
        <dbReference type="ChEBI" id="CHEBI:15378"/>
        <dbReference type="ChEBI" id="CHEBI:16526"/>
        <dbReference type="ChEBI" id="CHEBI:29959"/>
        <dbReference type="ChEBI" id="CHEBI:33019"/>
        <dbReference type="ChEBI" id="CHEBI:57502"/>
        <dbReference type="ChEBI" id="CHEBI:58017"/>
        <dbReference type="EC" id="2.4.2.19"/>
    </reaction>
</comment>
<dbReference type="EMBL" id="UINC01006685">
    <property type="protein sequence ID" value="SVA29035.1"/>
    <property type="molecule type" value="Genomic_DNA"/>
</dbReference>
<comment type="pathway">
    <text evidence="2">Cofactor biosynthesis; NAD(+) biosynthesis; nicotinate D-ribonucleotide from quinolinate: step 1/1.</text>
</comment>
<dbReference type="FunFam" id="3.20.20.70:FF:000030">
    <property type="entry name" value="Nicotinate-nucleotide pyrophosphorylase, carboxylating"/>
    <property type="match status" value="1"/>
</dbReference>
<dbReference type="PANTHER" id="PTHR32179:SF3">
    <property type="entry name" value="NICOTINATE-NUCLEOTIDE PYROPHOSPHORYLASE [CARBOXYLATING]"/>
    <property type="match status" value="1"/>
</dbReference>
<dbReference type="InterPro" id="IPR036068">
    <property type="entry name" value="Nicotinate_pribotase-like_C"/>
</dbReference>
<dbReference type="FunFam" id="3.90.1170.20:FF:000001">
    <property type="entry name" value="Nicotinate-nucleotide diphosphorylase (Carboxylating)"/>
    <property type="match status" value="1"/>
</dbReference>
<evidence type="ECO:0000256" key="5">
    <source>
        <dbReference type="ARBA" id="ARBA00011944"/>
    </source>
</evidence>
<dbReference type="InterPro" id="IPR013785">
    <property type="entry name" value="Aldolase_TIM"/>
</dbReference>
<proteinExistence type="inferred from homology"/>
<feature type="non-terminal residue" evidence="14">
    <location>
        <position position="229"/>
    </location>
</feature>
<dbReference type="AlphaFoldDB" id="A0A381ULJ7"/>
<comment type="subunit">
    <text evidence="4">Hexamer formed by 3 homodimers.</text>
</comment>
<protein>
    <recommendedName>
        <fullName evidence="11">Probable nicotinate-nucleotide pyrophosphorylase [carboxylating]</fullName>
        <ecNumber evidence="5">2.4.2.19</ecNumber>
    </recommendedName>
    <alternativeName>
        <fullName evidence="9">Quinolinate phosphoribosyltransferase [decarboxylating]</fullName>
    </alternativeName>
</protein>
<dbReference type="InterPro" id="IPR022412">
    <property type="entry name" value="Quinolinate_PRibosylTrfase_N"/>
</dbReference>
<evidence type="ECO:0000256" key="3">
    <source>
        <dbReference type="ARBA" id="ARBA00009400"/>
    </source>
</evidence>
<keyword evidence="6" id="KW-0662">Pyridine nucleotide biosynthesis</keyword>
<dbReference type="InterPro" id="IPR002638">
    <property type="entry name" value="Quinolinate_PRibosylTrfase_C"/>
</dbReference>
<dbReference type="SUPFAM" id="SSF51690">
    <property type="entry name" value="Nicotinate/Quinolinate PRTase C-terminal domain-like"/>
    <property type="match status" value="1"/>
</dbReference>
<comment type="similarity">
    <text evidence="3">Belongs to the NadC/ModD family.</text>
</comment>
<evidence type="ECO:0000259" key="12">
    <source>
        <dbReference type="Pfam" id="PF01729"/>
    </source>
</evidence>
<evidence type="ECO:0000256" key="4">
    <source>
        <dbReference type="ARBA" id="ARBA00011218"/>
    </source>
</evidence>
<gene>
    <name evidence="14" type="ORF">METZ01_LOCUS81889</name>
</gene>
<dbReference type="EC" id="2.4.2.19" evidence="5"/>
<dbReference type="UniPathway" id="UPA00253">
    <property type="reaction ID" value="UER00331"/>
</dbReference>
<evidence type="ECO:0000256" key="7">
    <source>
        <dbReference type="ARBA" id="ARBA00022676"/>
    </source>
</evidence>
<name>A0A381ULJ7_9ZZZZ</name>
<keyword evidence="7" id="KW-0328">Glycosyltransferase</keyword>
<dbReference type="Gene3D" id="3.90.1170.20">
    <property type="entry name" value="Quinolinate phosphoribosyl transferase, N-terminal domain"/>
    <property type="match status" value="1"/>
</dbReference>
<evidence type="ECO:0000256" key="11">
    <source>
        <dbReference type="ARBA" id="ARBA00069173"/>
    </source>
</evidence>
<comment type="function">
    <text evidence="1">Involved in the catabolism of quinolinic acid (QA).</text>
</comment>
<keyword evidence="8" id="KW-0808">Transferase</keyword>
<dbReference type="PANTHER" id="PTHR32179">
    <property type="entry name" value="NICOTINATE-NUCLEOTIDE PYROPHOSPHORYLASE [CARBOXYLATING]"/>
    <property type="match status" value="1"/>
</dbReference>
<dbReference type="GO" id="GO:0009435">
    <property type="term" value="P:NAD+ biosynthetic process"/>
    <property type="evidence" value="ECO:0007669"/>
    <property type="project" value="UniProtKB-UniPathway"/>
</dbReference>
<accession>A0A381ULJ7</accession>
<dbReference type="Pfam" id="PF01729">
    <property type="entry name" value="QRPTase_C"/>
    <property type="match status" value="1"/>
</dbReference>
<dbReference type="Gene3D" id="3.20.20.70">
    <property type="entry name" value="Aldolase class I"/>
    <property type="match status" value="1"/>
</dbReference>
<reference evidence="14" key="1">
    <citation type="submission" date="2018-05" db="EMBL/GenBank/DDBJ databases">
        <authorList>
            <person name="Lanie J.A."/>
            <person name="Ng W.-L."/>
            <person name="Kazmierczak K.M."/>
            <person name="Andrzejewski T.M."/>
            <person name="Davidsen T.M."/>
            <person name="Wayne K.J."/>
            <person name="Tettelin H."/>
            <person name="Glass J.I."/>
            <person name="Rusch D."/>
            <person name="Podicherti R."/>
            <person name="Tsui H.-C.T."/>
            <person name="Winkler M.E."/>
        </authorList>
    </citation>
    <scope>NUCLEOTIDE SEQUENCE</scope>
</reference>